<dbReference type="Proteomes" id="UP000676885">
    <property type="component" value="Chromosome"/>
</dbReference>
<evidence type="ECO:0000313" key="2">
    <source>
        <dbReference type="EMBL" id="QWC10307.1"/>
    </source>
</evidence>
<evidence type="ECO:0000256" key="1">
    <source>
        <dbReference type="SAM" id="MobiDB-lite"/>
    </source>
</evidence>
<sequence>MTPQECAVIMTYANQLDPRIQLNDPTLDVWLTATANLSVEEAKWGIKDYYANANPNDNRGTQPLQPATLRYRVSQARERHQAKAAAIEAAPRVKNPNNYRARNPELWEQLVAEGRDKHRADLRSRGITPHAESCPDCSRPSR</sequence>
<proteinExistence type="predicted"/>
<dbReference type="EMBL" id="CP076022">
    <property type="protein sequence ID" value="QWC10307.1"/>
    <property type="molecule type" value="Genomic_DNA"/>
</dbReference>
<evidence type="ECO:0000313" key="3">
    <source>
        <dbReference type="Proteomes" id="UP000676885"/>
    </source>
</evidence>
<protein>
    <submittedName>
        <fullName evidence="2">Uncharacterized protein</fullName>
    </submittedName>
</protein>
<gene>
    <name evidence="2" type="ORF">KKR91_01235</name>
</gene>
<name>A0A975R0K2_9MICC</name>
<organism evidence="2 3">
    <name type="scientific">Arthrobacter jiangjiafuii</name>
    <dbReference type="NCBI Taxonomy" id="2817475"/>
    <lineage>
        <taxon>Bacteria</taxon>
        <taxon>Bacillati</taxon>
        <taxon>Actinomycetota</taxon>
        <taxon>Actinomycetes</taxon>
        <taxon>Micrococcales</taxon>
        <taxon>Micrococcaceae</taxon>
        <taxon>Arthrobacter</taxon>
    </lineage>
</organism>
<dbReference type="KEGG" id="ajg:KKR91_01235"/>
<dbReference type="RefSeq" id="WP_210231501.1">
    <property type="nucleotide sequence ID" value="NZ_CP076022.1"/>
</dbReference>
<keyword evidence="3" id="KW-1185">Reference proteome</keyword>
<accession>A0A975R0K2</accession>
<dbReference type="AlphaFoldDB" id="A0A975R0K2"/>
<feature type="region of interest" description="Disordered" evidence="1">
    <location>
        <begin position="118"/>
        <end position="142"/>
    </location>
</feature>
<reference evidence="2 3" key="1">
    <citation type="submission" date="2021-05" db="EMBL/GenBank/DDBJ databases">
        <title>Novel species in genus Arthrobacter.</title>
        <authorList>
            <person name="Zhang G."/>
        </authorList>
    </citation>
    <scope>NUCLEOTIDE SEQUENCE [LARGE SCALE GENOMIC DNA]</scope>
    <source>
        <strain evidence="3">zg-ZUI227</strain>
    </source>
</reference>